<dbReference type="Pfam" id="PF12235">
    <property type="entry name" value="FXMRP1_C_core"/>
    <property type="match status" value="1"/>
</dbReference>
<evidence type="ECO:0000256" key="4">
    <source>
        <dbReference type="ARBA" id="ARBA00006633"/>
    </source>
</evidence>
<dbReference type="GO" id="GO:0043488">
    <property type="term" value="P:regulation of mRNA stability"/>
    <property type="evidence" value="ECO:0007669"/>
    <property type="project" value="TreeGrafter"/>
</dbReference>
<dbReference type="GO" id="GO:0045727">
    <property type="term" value="P:positive regulation of translation"/>
    <property type="evidence" value="ECO:0007669"/>
    <property type="project" value="TreeGrafter"/>
</dbReference>
<dbReference type="InterPro" id="IPR022034">
    <property type="entry name" value="FMR1-like_C_core"/>
</dbReference>
<dbReference type="HOGENOM" id="CLU_020699_0_1_1"/>
<dbReference type="FunFam" id="3.30.1370.10:FF:000004">
    <property type="entry name" value="Fragile X mental retardation 1, isoform CRA_e"/>
    <property type="match status" value="1"/>
</dbReference>
<dbReference type="CDD" id="cd22426">
    <property type="entry name" value="KH_I_FMR1_FXR_rpt2"/>
    <property type="match status" value="1"/>
</dbReference>
<dbReference type="InterPro" id="IPR040472">
    <property type="entry name" value="FMRP_KH0"/>
</dbReference>
<comment type="similarity">
    <text evidence="4">Belongs to the FMR1 family.</text>
</comment>
<feature type="domain" description="Agenet-like" evidence="16">
    <location>
        <begin position="4"/>
        <end position="50"/>
    </location>
</feature>
<keyword evidence="11" id="KW-0770">Synapse</keyword>
<dbReference type="Pfam" id="PF18336">
    <property type="entry name" value="Tudor_FRX1"/>
    <property type="match status" value="1"/>
</dbReference>
<dbReference type="GO" id="GO:0048513">
    <property type="term" value="P:animal organ development"/>
    <property type="evidence" value="ECO:0007669"/>
    <property type="project" value="TreeGrafter"/>
</dbReference>
<dbReference type="InterPro" id="IPR004087">
    <property type="entry name" value="KH_dom"/>
</dbReference>
<proteinExistence type="inferred from homology"/>
<reference evidence="18" key="3">
    <citation type="submission" date="2015-06" db="UniProtKB">
        <authorList>
            <consortium name="EnsemblMetazoa"/>
        </authorList>
    </citation>
    <scope>IDENTIFICATION</scope>
</reference>
<dbReference type="InterPro" id="IPR040148">
    <property type="entry name" value="FMR1"/>
</dbReference>
<dbReference type="SUPFAM" id="SSF54791">
    <property type="entry name" value="Eukaryotic type KH-domain (KH-domain type I)"/>
    <property type="match status" value="2"/>
</dbReference>
<dbReference type="Gene3D" id="2.30.30.140">
    <property type="match status" value="2"/>
</dbReference>
<dbReference type="OMA" id="DEETHYF"/>
<evidence type="ECO:0000256" key="11">
    <source>
        <dbReference type="ARBA" id="ARBA00023018"/>
    </source>
</evidence>
<keyword evidence="8" id="KW-0810">Translation regulation</keyword>
<evidence type="ECO:0000256" key="7">
    <source>
        <dbReference type="ARBA" id="ARBA00022737"/>
    </source>
</evidence>
<comment type="subcellular location">
    <subcellularLocation>
        <location evidence="3">Cell projection</location>
        <location evidence="3">Neuron projection</location>
    </subcellularLocation>
    <subcellularLocation>
        <location evidence="1">Cytoplasm</location>
        <location evidence="1">Stress granule</location>
    </subcellularLocation>
    <subcellularLocation>
        <location evidence="2">Perikaryon</location>
    </subcellularLocation>
    <subcellularLocation>
        <location evidence="14">Synapse</location>
    </subcellularLocation>
</comment>
<evidence type="ECO:0000256" key="1">
    <source>
        <dbReference type="ARBA" id="ARBA00004210"/>
    </source>
</evidence>
<dbReference type="GO" id="GO:0010494">
    <property type="term" value="C:cytoplasmic stress granule"/>
    <property type="evidence" value="ECO:0007669"/>
    <property type="project" value="UniProtKB-SubCell"/>
</dbReference>
<keyword evidence="7" id="KW-0677">Repeat</keyword>
<sequence length="401" mass="44956">MEDLAVEVRGRNGVYYKAFVKNVCNEDVVIMFENNSRQEQKVPFGDVRLPSEAPANTVYKEGDQVDVLSLPKEDEPQGWLKACIKMMKGEFAVVDYTGWEPTYSEIVQVDRLRPINSNPAVSSSTFSKYIIAVPDDLVEACKDPAQLRDFKKACGASLIDFSEQDNAIVIMSTDDQVIKKASMLSDMHFRNLRQKLLLKQRTEEAAKKLESSRLTTLAPNTEEFSVREDLMGLAIGTHGSNIQQARKLDGIVSIDLDETSCTFKVLGESPEAVKKARAMLEFAERNFSVPRDLIAKVIGKNGRNIQDIVDKSGVVRVKIEGDNENDPAPPKETVVDENIVPFIFVGTVESISNAGILLEYHLQHLKEVEQLRLEKLHIDQELRSLTGSQPPSFYPGPRDRR</sequence>
<dbReference type="PROSITE" id="PS50084">
    <property type="entry name" value="KH_TYPE_1"/>
    <property type="match status" value="2"/>
</dbReference>
<dbReference type="AlphaFoldDB" id="R7UD88"/>
<dbReference type="InterPro" id="IPR004088">
    <property type="entry name" value="KH_dom_type_1"/>
</dbReference>
<dbReference type="Pfam" id="PF17904">
    <property type="entry name" value="KH_9"/>
    <property type="match status" value="1"/>
</dbReference>
<name>R7UD88_CAPTE</name>
<reference evidence="19" key="1">
    <citation type="submission" date="2012-12" db="EMBL/GenBank/DDBJ databases">
        <authorList>
            <person name="Hellsten U."/>
            <person name="Grimwood J."/>
            <person name="Chapman J.A."/>
            <person name="Shapiro H."/>
            <person name="Aerts A."/>
            <person name="Otillar R.P."/>
            <person name="Terry A.Y."/>
            <person name="Boore J.L."/>
            <person name="Simakov O."/>
            <person name="Marletaz F."/>
            <person name="Cho S.-J."/>
            <person name="Edsinger-Gonzales E."/>
            <person name="Havlak P."/>
            <person name="Kuo D.-H."/>
            <person name="Larsson T."/>
            <person name="Lv J."/>
            <person name="Arendt D."/>
            <person name="Savage R."/>
            <person name="Osoegawa K."/>
            <person name="de Jong P."/>
            <person name="Lindberg D.R."/>
            <person name="Seaver E.C."/>
            <person name="Weisblat D.A."/>
            <person name="Putnam N.H."/>
            <person name="Grigoriev I.V."/>
            <person name="Rokhsar D.S."/>
        </authorList>
    </citation>
    <scope>NUCLEOTIDE SEQUENCE</scope>
    <source>
        <strain evidence="19">I ESC-2004</strain>
    </source>
</reference>
<dbReference type="OrthoDB" id="424249at2759"/>
<dbReference type="FunFam" id="3.30.1370.10:FF:000054">
    <property type="entry name" value="Fragile X mental retardation protein 1"/>
    <property type="match status" value="1"/>
</dbReference>
<dbReference type="PANTHER" id="PTHR10603">
    <property type="entry name" value="FRAGILE X MENTAL RETARDATION SYNDROME-RELATED PROTEIN"/>
    <property type="match status" value="1"/>
</dbReference>
<organism evidence="17">
    <name type="scientific">Capitella teleta</name>
    <name type="common">Polychaete worm</name>
    <dbReference type="NCBI Taxonomy" id="283909"/>
    <lineage>
        <taxon>Eukaryota</taxon>
        <taxon>Metazoa</taxon>
        <taxon>Spiralia</taxon>
        <taxon>Lophotrochozoa</taxon>
        <taxon>Annelida</taxon>
        <taxon>Polychaeta</taxon>
        <taxon>Sedentaria</taxon>
        <taxon>Scolecida</taxon>
        <taxon>Capitellidae</taxon>
        <taxon>Capitella</taxon>
    </lineage>
</organism>
<keyword evidence="19" id="KW-1185">Reference proteome</keyword>
<dbReference type="Pfam" id="PF05641">
    <property type="entry name" value="Agenet"/>
    <property type="match status" value="1"/>
</dbReference>
<reference evidence="17 19" key="2">
    <citation type="journal article" date="2013" name="Nature">
        <title>Insights into bilaterian evolution from three spiralian genomes.</title>
        <authorList>
            <person name="Simakov O."/>
            <person name="Marletaz F."/>
            <person name="Cho S.J."/>
            <person name="Edsinger-Gonzales E."/>
            <person name="Havlak P."/>
            <person name="Hellsten U."/>
            <person name="Kuo D.H."/>
            <person name="Larsson T."/>
            <person name="Lv J."/>
            <person name="Arendt D."/>
            <person name="Savage R."/>
            <person name="Osoegawa K."/>
            <person name="de Jong P."/>
            <person name="Grimwood J."/>
            <person name="Chapman J.A."/>
            <person name="Shapiro H."/>
            <person name="Aerts A."/>
            <person name="Otillar R.P."/>
            <person name="Terry A.Y."/>
            <person name="Boore J.L."/>
            <person name="Grigoriev I.V."/>
            <person name="Lindberg D.R."/>
            <person name="Seaver E.C."/>
            <person name="Weisblat D.A."/>
            <person name="Putnam N.H."/>
            <person name="Rokhsar D.S."/>
        </authorList>
    </citation>
    <scope>NUCLEOTIDE SEQUENCE</scope>
    <source>
        <strain evidence="17 19">I ESC-2004</strain>
    </source>
</reference>
<evidence type="ECO:0000256" key="15">
    <source>
        <dbReference type="PROSITE-ProRule" id="PRU00117"/>
    </source>
</evidence>
<evidence type="ECO:0000313" key="17">
    <source>
        <dbReference type="EMBL" id="ELU01237.1"/>
    </source>
</evidence>
<dbReference type="Proteomes" id="UP000014760">
    <property type="component" value="Unassembled WGS sequence"/>
</dbReference>
<evidence type="ECO:0000256" key="12">
    <source>
        <dbReference type="ARBA" id="ARBA00023273"/>
    </source>
</evidence>
<dbReference type="CDD" id="cd22425">
    <property type="entry name" value="KH_I_FMR1_FXR_rpt1"/>
    <property type="match status" value="1"/>
</dbReference>
<keyword evidence="5" id="KW-0963">Cytoplasm</keyword>
<dbReference type="InterPro" id="IPR036612">
    <property type="entry name" value="KH_dom_type_1_sf"/>
</dbReference>
<accession>R7UD88</accession>
<dbReference type="EMBL" id="AMQN01009373">
    <property type="status" value="NOT_ANNOTATED_CDS"/>
    <property type="molecule type" value="Genomic_DNA"/>
</dbReference>
<dbReference type="GO" id="GO:0051028">
    <property type="term" value="P:mRNA transport"/>
    <property type="evidence" value="ECO:0007669"/>
    <property type="project" value="TreeGrafter"/>
</dbReference>
<keyword evidence="6" id="KW-0678">Repressor</keyword>
<dbReference type="CDD" id="cd20402">
    <property type="entry name" value="Tudor_Agenet_FMRP-like_rpt1"/>
    <property type="match status" value="1"/>
</dbReference>
<dbReference type="PROSITE" id="PS51641">
    <property type="entry name" value="AGENET_LIKE"/>
    <property type="match status" value="2"/>
</dbReference>
<feature type="domain" description="Agenet-like" evidence="16">
    <location>
        <begin position="63"/>
        <end position="115"/>
    </location>
</feature>
<gene>
    <name evidence="17" type="ORF">CAPTEDRAFT_123630</name>
</gene>
<dbReference type="Pfam" id="PF00013">
    <property type="entry name" value="KH_1"/>
    <property type="match status" value="2"/>
</dbReference>
<dbReference type="GO" id="GO:0003730">
    <property type="term" value="F:mRNA 3'-UTR binding"/>
    <property type="evidence" value="ECO:0007669"/>
    <property type="project" value="TreeGrafter"/>
</dbReference>
<dbReference type="GO" id="GO:0007399">
    <property type="term" value="P:nervous system development"/>
    <property type="evidence" value="ECO:0007669"/>
    <property type="project" value="UniProtKB-KW"/>
</dbReference>
<dbReference type="InterPro" id="IPR008395">
    <property type="entry name" value="Agenet-like_dom"/>
</dbReference>
<evidence type="ECO:0000256" key="10">
    <source>
        <dbReference type="ARBA" id="ARBA00022902"/>
    </source>
</evidence>
<evidence type="ECO:0000313" key="19">
    <source>
        <dbReference type="Proteomes" id="UP000014760"/>
    </source>
</evidence>
<dbReference type="GO" id="GO:0098793">
    <property type="term" value="C:presynapse"/>
    <property type="evidence" value="ECO:0007669"/>
    <property type="project" value="GOC"/>
</dbReference>
<evidence type="ECO:0000256" key="9">
    <source>
        <dbReference type="ARBA" id="ARBA00022884"/>
    </source>
</evidence>
<dbReference type="EnsemblMetazoa" id="CapteT123630">
    <property type="protein sequence ID" value="CapteP123630"/>
    <property type="gene ID" value="CapteG123630"/>
</dbReference>
<evidence type="ECO:0000256" key="14">
    <source>
        <dbReference type="ARBA" id="ARBA00034103"/>
    </source>
</evidence>
<dbReference type="InterPro" id="IPR041560">
    <property type="entry name" value="Tudor_FRM1"/>
</dbReference>
<evidence type="ECO:0000256" key="3">
    <source>
        <dbReference type="ARBA" id="ARBA00004487"/>
    </source>
</evidence>
<dbReference type="SMART" id="SM00322">
    <property type="entry name" value="KH"/>
    <property type="match status" value="2"/>
</dbReference>
<dbReference type="PANTHER" id="PTHR10603:SF7">
    <property type="entry name" value="FRAGILE X MESSENGER RIBONUCLEOPROTEIN 1 HOMOLOG"/>
    <property type="match status" value="1"/>
</dbReference>
<evidence type="ECO:0000256" key="2">
    <source>
        <dbReference type="ARBA" id="ARBA00004484"/>
    </source>
</evidence>
<dbReference type="GO" id="GO:0043005">
    <property type="term" value="C:neuron projection"/>
    <property type="evidence" value="ECO:0007669"/>
    <property type="project" value="UniProtKB-SubCell"/>
</dbReference>
<evidence type="ECO:0000256" key="13">
    <source>
        <dbReference type="ARBA" id="ARBA00023274"/>
    </source>
</evidence>
<dbReference type="GO" id="GO:0048170">
    <property type="term" value="P:positive regulation of long-term neuronal synaptic plasticity"/>
    <property type="evidence" value="ECO:0007669"/>
    <property type="project" value="TreeGrafter"/>
</dbReference>
<dbReference type="EMBL" id="KB305274">
    <property type="protein sequence ID" value="ELU01237.1"/>
    <property type="molecule type" value="Genomic_DNA"/>
</dbReference>
<evidence type="ECO:0000259" key="16">
    <source>
        <dbReference type="PROSITE" id="PS51641"/>
    </source>
</evidence>
<dbReference type="FunCoup" id="R7UD88">
    <property type="interactions" value="552"/>
</dbReference>
<evidence type="ECO:0000256" key="6">
    <source>
        <dbReference type="ARBA" id="ARBA00022491"/>
    </source>
</evidence>
<keyword evidence="12" id="KW-0966">Cell projection</keyword>
<dbReference type="GO" id="GO:0045182">
    <property type="term" value="F:translation regulator activity"/>
    <property type="evidence" value="ECO:0007669"/>
    <property type="project" value="TreeGrafter"/>
</dbReference>
<evidence type="ECO:0000313" key="18">
    <source>
        <dbReference type="EnsemblMetazoa" id="CapteP123630"/>
    </source>
</evidence>
<dbReference type="GO" id="GO:1990904">
    <property type="term" value="C:ribonucleoprotein complex"/>
    <property type="evidence" value="ECO:0007669"/>
    <property type="project" value="UniProtKB-KW"/>
</dbReference>
<dbReference type="GO" id="GO:0099577">
    <property type="term" value="P:regulation of translation at presynapse, modulating synaptic transmission"/>
    <property type="evidence" value="ECO:0007669"/>
    <property type="project" value="TreeGrafter"/>
</dbReference>
<evidence type="ECO:0000256" key="8">
    <source>
        <dbReference type="ARBA" id="ARBA00022845"/>
    </source>
</evidence>
<dbReference type="CDD" id="cd22427">
    <property type="entry name" value="KH_I_FMR1_FXR_rpt3"/>
    <property type="match status" value="1"/>
</dbReference>
<keyword evidence="9 15" id="KW-0694">RNA-binding</keyword>
<evidence type="ECO:0000256" key="5">
    <source>
        <dbReference type="ARBA" id="ARBA00022490"/>
    </source>
</evidence>
<dbReference type="EMBL" id="AMQN01009374">
    <property type="status" value="NOT_ANNOTATED_CDS"/>
    <property type="molecule type" value="Genomic_DNA"/>
</dbReference>
<dbReference type="GO" id="GO:0005634">
    <property type="term" value="C:nucleus"/>
    <property type="evidence" value="ECO:0007669"/>
    <property type="project" value="TreeGrafter"/>
</dbReference>
<protein>
    <recommendedName>
        <fullName evidence="16">Agenet-like domain-containing protein</fullName>
    </recommendedName>
</protein>
<dbReference type="Gene3D" id="3.30.1370.10">
    <property type="entry name" value="K Homology domain, type 1"/>
    <property type="match status" value="2"/>
</dbReference>
<dbReference type="STRING" id="283909.R7UD88"/>
<keyword evidence="13" id="KW-0687">Ribonucleoprotein</keyword>
<keyword evidence="10" id="KW-0524">Neurogenesis</keyword>
<dbReference type="GO" id="GO:0043204">
    <property type="term" value="C:perikaryon"/>
    <property type="evidence" value="ECO:0007669"/>
    <property type="project" value="UniProtKB-SubCell"/>
</dbReference>